<dbReference type="PANTHER" id="PTHR13382:SF67">
    <property type="entry name" value="SCF E3 UBIQUITIN LIGASE COMPLEX F-BOX PROTEIN POF2"/>
    <property type="match status" value="1"/>
</dbReference>
<sequence length="327" mass="37367">MPTSESKSVKDCGVKPEEEDSRLSKRLCYVLRYGAVKEGLEVLEGGFVDIKKLMELHIMRHNSEEEVLEEVNKSISHRGAKRFEIKSEKDKTLVRAAFCRNFETNPCHEGSGVFTLVESCLEYVSTNLDQYDLEDFPDEHLISKMIHKLKRKKKLNNTALRQLLVPVLEHLDLEGMYVTQGTIKTVYQCCPQLRVLSLKDCGYIVTDTLMEQILKRLKNLESLNLCACKHVTDRTIKALMRHTVNLKQLNLSWIHSISETALIQLITSCPNLSHLDIYDHKISPQGIETMTEIAQQTKLTIVLKGLTDKEVAPENPCLMLPNFGKVW</sequence>
<dbReference type="Gene3D" id="3.80.10.10">
    <property type="entry name" value="Ribonuclease Inhibitor"/>
    <property type="match status" value="1"/>
</dbReference>
<accession>A0AA89BQY4</accession>
<dbReference type="SMART" id="SM00367">
    <property type="entry name" value="LRR_CC"/>
    <property type="match status" value="4"/>
</dbReference>
<name>A0AA89BQY4_PINIB</name>
<comment type="caution">
    <text evidence="4">The sequence shown here is derived from an EMBL/GenBank/DDBJ whole genome shotgun (WGS) entry which is preliminary data.</text>
</comment>
<dbReference type="InterPro" id="IPR002745">
    <property type="entry name" value="Ptrans_KptA/Tpt1"/>
</dbReference>
<dbReference type="Proteomes" id="UP001186944">
    <property type="component" value="Unassembled WGS sequence"/>
</dbReference>
<dbReference type="SUPFAM" id="SSF52047">
    <property type="entry name" value="RNI-like"/>
    <property type="match status" value="1"/>
</dbReference>
<reference evidence="4" key="1">
    <citation type="submission" date="2019-08" db="EMBL/GenBank/DDBJ databases">
        <title>The improved chromosome-level genome for the pearl oyster Pinctada fucata martensii using PacBio sequencing and Hi-C.</title>
        <authorList>
            <person name="Zheng Z."/>
        </authorList>
    </citation>
    <scope>NUCLEOTIDE SEQUENCE</scope>
    <source>
        <strain evidence="4">ZZ-2019</strain>
        <tissue evidence="4">Adductor muscle</tissue>
    </source>
</reference>
<dbReference type="EMBL" id="VSWD01000013">
    <property type="protein sequence ID" value="KAK3084234.1"/>
    <property type="molecule type" value="Genomic_DNA"/>
</dbReference>
<dbReference type="InterPro" id="IPR006553">
    <property type="entry name" value="Leu-rich_rpt_Cys-con_subtyp"/>
</dbReference>
<dbReference type="Gene3D" id="1.10.10.970">
    <property type="entry name" value="RNA 2'-phosphotransferase, Tpt1/KptA family, N-terminal domain"/>
    <property type="match status" value="1"/>
</dbReference>
<evidence type="ECO:0000256" key="2">
    <source>
        <dbReference type="ARBA" id="ARBA00012007"/>
    </source>
</evidence>
<dbReference type="SUPFAM" id="SSF56399">
    <property type="entry name" value="ADP-ribosylation"/>
    <property type="match status" value="1"/>
</dbReference>
<comment type="function">
    <text evidence="1">Catalyzes the last step of tRNA splicing, the transfer of the splice junction 2'-phosphate from ligated tRNA to NAD to produce ADP-ribose 1''-2'' cyclic phosphate.</text>
</comment>
<dbReference type="PANTHER" id="PTHR13382">
    <property type="entry name" value="MITOCHONDRIAL ATP SYNTHASE COUPLING FACTOR B"/>
    <property type="match status" value="1"/>
</dbReference>
<dbReference type="InterPro" id="IPR042080">
    <property type="entry name" value="RNA_2'-PTrans_N"/>
</dbReference>
<dbReference type="GO" id="GO:0005737">
    <property type="term" value="C:cytoplasm"/>
    <property type="evidence" value="ECO:0007669"/>
    <property type="project" value="TreeGrafter"/>
</dbReference>
<proteinExistence type="predicted"/>
<dbReference type="InterPro" id="IPR032675">
    <property type="entry name" value="LRR_dom_sf"/>
</dbReference>
<gene>
    <name evidence="4" type="ORF">FSP39_010408</name>
</gene>
<dbReference type="Pfam" id="PF01885">
    <property type="entry name" value="PTS_2-RNA"/>
    <property type="match status" value="1"/>
</dbReference>
<dbReference type="InterPro" id="IPR050648">
    <property type="entry name" value="F-box_LRR-repeat"/>
</dbReference>
<dbReference type="AlphaFoldDB" id="A0AA89BQY4"/>
<evidence type="ECO:0000313" key="5">
    <source>
        <dbReference type="Proteomes" id="UP001186944"/>
    </source>
</evidence>
<evidence type="ECO:0000256" key="3">
    <source>
        <dbReference type="ARBA" id="ARBA00047949"/>
    </source>
</evidence>
<protein>
    <recommendedName>
        <fullName evidence="2">2'-phosphotransferase</fullName>
        <ecNumber evidence="2">2.7.1.160</ecNumber>
    </recommendedName>
</protein>
<dbReference type="GO" id="GO:0000215">
    <property type="term" value="F:tRNA 2'-phosphotransferase activity"/>
    <property type="evidence" value="ECO:0007669"/>
    <property type="project" value="UniProtKB-EC"/>
</dbReference>
<keyword evidence="5" id="KW-1185">Reference proteome</keyword>
<dbReference type="EC" id="2.7.1.160" evidence="2"/>
<evidence type="ECO:0000313" key="4">
    <source>
        <dbReference type="EMBL" id="KAK3084234.1"/>
    </source>
</evidence>
<comment type="catalytic activity">
    <reaction evidence="3">
        <text>2'-phospho-[ligated tRNA] + NAD(+) = mature tRNA + ADP-alpha-D-ribose 1'',2''-cyclic phosphate + nicotinamide</text>
        <dbReference type="Rhea" id="RHEA:23324"/>
        <dbReference type="Rhea" id="RHEA-COMP:11106"/>
        <dbReference type="Rhea" id="RHEA-COMP:11107"/>
        <dbReference type="ChEBI" id="CHEBI:17154"/>
        <dbReference type="ChEBI" id="CHEBI:57540"/>
        <dbReference type="ChEBI" id="CHEBI:76596"/>
        <dbReference type="ChEBI" id="CHEBI:82883"/>
        <dbReference type="ChEBI" id="CHEBI:85027"/>
        <dbReference type="EC" id="2.7.1.160"/>
    </reaction>
</comment>
<evidence type="ECO:0000256" key="1">
    <source>
        <dbReference type="ARBA" id="ARBA00003343"/>
    </source>
</evidence>
<organism evidence="4 5">
    <name type="scientific">Pinctada imbricata</name>
    <name type="common">Atlantic pearl-oyster</name>
    <name type="synonym">Pinctada martensii</name>
    <dbReference type="NCBI Taxonomy" id="66713"/>
    <lineage>
        <taxon>Eukaryota</taxon>
        <taxon>Metazoa</taxon>
        <taxon>Spiralia</taxon>
        <taxon>Lophotrochozoa</taxon>
        <taxon>Mollusca</taxon>
        <taxon>Bivalvia</taxon>
        <taxon>Autobranchia</taxon>
        <taxon>Pteriomorphia</taxon>
        <taxon>Pterioida</taxon>
        <taxon>Pterioidea</taxon>
        <taxon>Pteriidae</taxon>
        <taxon>Pinctada</taxon>
    </lineage>
</organism>